<dbReference type="AlphaFoldDB" id="A0AAN5I7G0"/>
<name>A0AAN5I7G0_9BILA</name>
<feature type="region of interest" description="Disordered" evidence="3">
    <location>
        <begin position="268"/>
        <end position="318"/>
    </location>
</feature>
<sequence length="318" mass="36600">MRSFGFQHSALSSRDEEQYFDLREILFDDGEKRKIMTQNVNGPCPLIAITNGLVLGDRFSFNRDEFEVSLTRVSDSLSEMIRFLGSKNLRGDSKEIVDDKVESALLALRKCSKGLDVNMRFGRVDNFEFTHTLALFDILEIKLIHGWIPDERTLSLISNRTYNEISAYVTQESDDSRSVKEWLDLNPTQLTMEGLEKLKCSLRDGEVAVLFRNNHFSTITKYNGTLFTLVSDCGFKSIDGIVFESLVDVNQSSSFFTNGRFEEVNANGRVKQNRTEESATNSSNSNHISWAEDLEKLQMRRDERERREGQKEEERRAR</sequence>
<accession>A0AAN5I7G0</accession>
<dbReference type="GO" id="GO:0006508">
    <property type="term" value="P:proteolysis"/>
    <property type="evidence" value="ECO:0007669"/>
    <property type="project" value="UniProtKB-KW"/>
</dbReference>
<dbReference type="PANTHER" id="PTHR18063:SF6">
    <property type="entry name" value="UBIQUITIN CARBOXYL-TERMINAL HYDROLASE"/>
    <property type="match status" value="1"/>
</dbReference>
<dbReference type="GO" id="GO:0005829">
    <property type="term" value="C:cytosol"/>
    <property type="evidence" value="ECO:0007669"/>
    <property type="project" value="TreeGrafter"/>
</dbReference>
<keyword evidence="2" id="KW-0645">Protease</keyword>
<keyword evidence="2" id="KW-0833">Ubl conjugation pathway</keyword>
<dbReference type="GO" id="GO:0071944">
    <property type="term" value="C:cell periphery"/>
    <property type="evidence" value="ECO:0007669"/>
    <property type="project" value="TreeGrafter"/>
</dbReference>
<keyword evidence="2" id="KW-0378">Hydrolase</keyword>
<feature type="compositionally biased region" description="Basic and acidic residues" evidence="3">
    <location>
        <begin position="293"/>
        <end position="318"/>
    </location>
</feature>
<dbReference type="InterPro" id="IPR007518">
    <property type="entry name" value="MINDY"/>
</dbReference>
<keyword evidence="2" id="KW-0788">Thiol protease</keyword>
<feature type="non-terminal residue" evidence="5">
    <location>
        <position position="318"/>
    </location>
</feature>
<comment type="similarity">
    <text evidence="1 2">Belongs to the MINDY deubiquitinase family. FAM63 subfamily.</text>
</comment>
<organism evidence="5 6">
    <name type="scientific">Pristionchus mayeri</name>
    <dbReference type="NCBI Taxonomy" id="1317129"/>
    <lineage>
        <taxon>Eukaryota</taxon>
        <taxon>Metazoa</taxon>
        <taxon>Ecdysozoa</taxon>
        <taxon>Nematoda</taxon>
        <taxon>Chromadorea</taxon>
        <taxon>Rhabditida</taxon>
        <taxon>Rhabditina</taxon>
        <taxon>Diplogasteromorpha</taxon>
        <taxon>Diplogasteroidea</taxon>
        <taxon>Neodiplogasteridae</taxon>
        <taxon>Pristionchus</taxon>
    </lineage>
</organism>
<dbReference type="EC" id="3.4.19.12" evidence="2"/>
<evidence type="ECO:0000313" key="5">
    <source>
        <dbReference type="EMBL" id="GMR55243.1"/>
    </source>
</evidence>
<gene>
    <name evidence="5" type="ORF">PMAYCL1PPCAC_25438</name>
</gene>
<comment type="caution">
    <text evidence="5">The sequence shown here is derived from an EMBL/GenBank/DDBJ whole genome shotgun (WGS) entry which is preliminary data.</text>
</comment>
<comment type="function">
    <text evidence="2">Hydrolase that can specifically remove 'Lys-48'-linked conjugated ubiquitin from proteins. Has exodeubiquitinase activity and has a preference for long polyubiquitin chains. May play a regulatory role at the level of protein turnover.</text>
</comment>
<dbReference type="GO" id="GO:0071108">
    <property type="term" value="P:protein K48-linked deubiquitination"/>
    <property type="evidence" value="ECO:0007669"/>
    <property type="project" value="TreeGrafter"/>
</dbReference>
<feature type="domain" description="MINDY deubiquitinase" evidence="4">
    <location>
        <begin position="19"/>
        <end position="260"/>
    </location>
</feature>
<evidence type="ECO:0000259" key="4">
    <source>
        <dbReference type="Pfam" id="PF04424"/>
    </source>
</evidence>
<comment type="catalytic activity">
    <reaction evidence="2">
        <text>Thiol-dependent hydrolysis of ester, thioester, amide, peptide and isopeptide bonds formed by the C-terminal Gly of ubiquitin (a 76-residue protein attached to proteins as an intracellular targeting signal).</text>
        <dbReference type="EC" id="3.4.19.12"/>
    </reaction>
</comment>
<evidence type="ECO:0000256" key="3">
    <source>
        <dbReference type="SAM" id="MobiDB-lite"/>
    </source>
</evidence>
<dbReference type="GO" id="GO:1990380">
    <property type="term" value="F:K48-linked deubiquitinase activity"/>
    <property type="evidence" value="ECO:0007669"/>
    <property type="project" value="UniProtKB-UniRule"/>
</dbReference>
<dbReference type="Proteomes" id="UP001328107">
    <property type="component" value="Unassembled WGS sequence"/>
</dbReference>
<dbReference type="InterPro" id="IPR033979">
    <property type="entry name" value="MINDY_domain"/>
</dbReference>
<dbReference type="GO" id="GO:0004843">
    <property type="term" value="F:cysteine-type deubiquitinase activity"/>
    <property type="evidence" value="ECO:0007669"/>
    <property type="project" value="UniProtKB-UniRule"/>
</dbReference>
<dbReference type="Pfam" id="PF04424">
    <property type="entry name" value="MINDY_DUB"/>
    <property type="match status" value="1"/>
</dbReference>
<evidence type="ECO:0000313" key="6">
    <source>
        <dbReference type="Proteomes" id="UP001328107"/>
    </source>
</evidence>
<evidence type="ECO:0000256" key="2">
    <source>
        <dbReference type="RuleBase" id="RU367139"/>
    </source>
</evidence>
<dbReference type="GO" id="GO:0140934">
    <property type="term" value="F:histone deubiquitinase activity"/>
    <property type="evidence" value="ECO:0007669"/>
    <property type="project" value="UniProtKB-UniRule"/>
</dbReference>
<proteinExistence type="inferred from homology"/>
<reference evidence="6" key="1">
    <citation type="submission" date="2022-10" db="EMBL/GenBank/DDBJ databases">
        <title>Genome assembly of Pristionchus species.</title>
        <authorList>
            <person name="Yoshida K."/>
            <person name="Sommer R.J."/>
        </authorList>
    </citation>
    <scope>NUCLEOTIDE SEQUENCE [LARGE SCALE GENOMIC DNA]</scope>
    <source>
        <strain evidence="6">RS5460</strain>
    </source>
</reference>
<keyword evidence="6" id="KW-1185">Reference proteome</keyword>
<dbReference type="EMBL" id="BTRK01000005">
    <property type="protein sequence ID" value="GMR55243.1"/>
    <property type="molecule type" value="Genomic_DNA"/>
</dbReference>
<evidence type="ECO:0000256" key="1">
    <source>
        <dbReference type="ARBA" id="ARBA00006616"/>
    </source>
</evidence>
<dbReference type="GO" id="GO:0036435">
    <property type="term" value="F:K48-linked polyubiquitin modification-dependent protein binding"/>
    <property type="evidence" value="ECO:0007669"/>
    <property type="project" value="UniProtKB-UniRule"/>
</dbReference>
<protein>
    <recommendedName>
        <fullName evidence="2">Ubiquitin carboxyl-terminal hydrolase</fullName>
        <ecNumber evidence="2">3.4.19.12</ecNumber>
    </recommendedName>
</protein>
<dbReference type="PANTHER" id="PTHR18063">
    <property type="entry name" value="NF-E2 INDUCIBLE PROTEIN"/>
    <property type="match status" value="1"/>
</dbReference>
<dbReference type="GO" id="GO:0016807">
    <property type="term" value="F:cysteine-type carboxypeptidase activity"/>
    <property type="evidence" value="ECO:0007669"/>
    <property type="project" value="TreeGrafter"/>
</dbReference>